<dbReference type="InterPro" id="IPR044946">
    <property type="entry name" value="Restrct_endonuc_typeI_TRD_sf"/>
</dbReference>
<dbReference type="GO" id="GO:0003677">
    <property type="term" value="F:DNA binding"/>
    <property type="evidence" value="ECO:0007669"/>
    <property type="project" value="UniProtKB-KW"/>
</dbReference>
<dbReference type="REBASE" id="309748">
    <property type="entry name" value="S.NwaD1FHSORF560P"/>
</dbReference>
<accession>A0A4V1AWE9</accession>
<comment type="similarity">
    <text evidence="1">Belongs to the type-I restriction system S methylase family.</text>
</comment>
<keyword evidence="3" id="KW-0238">DNA-binding</keyword>
<dbReference type="KEGG" id="nwr:E3U44_00555"/>
<dbReference type="EMBL" id="CP038033">
    <property type="protein sequence ID" value="QBQ56395.1"/>
    <property type="molecule type" value="Genomic_DNA"/>
</dbReference>
<dbReference type="OrthoDB" id="9798929at2"/>
<dbReference type="PANTHER" id="PTHR43140">
    <property type="entry name" value="TYPE-1 RESTRICTION ENZYME ECOKI SPECIFICITY PROTEIN"/>
    <property type="match status" value="1"/>
</dbReference>
<evidence type="ECO:0000256" key="2">
    <source>
        <dbReference type="ARBA" id="ARBA00022747"/>
    </source>
</evidence>
<sequence length="441" mass="49772">MPKYQAYKDSGMEWIGEVPAHWDVVTLGSILKPVSIKNCPELPLLSITREQGVILRNKENKDENHNFIPDDLSNYKLVEEGQFGINKMKAWQGSYGVSEHIGIVSPAYYVFSFLRHVNPRFFHLAIRSKLYISFFASASDGVRIGQWDLSKTRMKEIPFLMPSMAEQTAIATFLDRKTAQIDQAASIKERQIALLKERKQILIQNAVTRGLNSDAPMRDSGVEWIGEIPAHWGAMKLKYLFKEVNERTKTGKEVLFSLRMEQGLIPHDEVSDKFISDENLVDYKIVRPGQMVMNRMRAAIGIFGLVAKHGLVSPDYAVFEIDAKAHPEFFLRLFKLPLLGTQFRLNSKGLGTGSSGFMRLYTENFGDIKVAVPPKEEQIAIVSHIETESAKLDKGITLLQQQIAELKEYKAILINSAVTGKIKVPGVEEPACKETREEEVA</sequence>
<dbReference type="Gene3D" id="1.10.287.1120">
    <property type="entry name" value="Bipartite methylase S protein"/>
    <property type="match status" value="1"/>
</dbReference>
<evidence type="ECO:0000256" key="3">
    <source>
        <dbReference type="ARBA" id="ARBA00023125"/>
    </source>
</evidence>
<proteinExistence type="inferred from homology"/>
<dbReference type="Proteomes" id="UP000294325">
    <property type="component" value="Chromosome"/>
</dbReference>
<evidence type="ECO:0000259" key="4">
    <source>
        <dbReference type="Pfam" id="PF01420"/>
    </source>
</evidence>
<evidence type="ECO:0000313" key="5">
    <source>
        <dbReference type="EMBL" id="QBQ56395.1"/>
    </source>
</evidence>
<keyword evidence="6" id="KW-1185">Reference proteome</keyword>
<evidence type="ECO:0000313" key="6">
    <source>
        <dbReference type="Proteomes" id="UP000294325"/>
    </source>
</evidence>
<dbReference type="AlphaFoldDB" id="A0A4V1AWE9"/>
<dbReference type="SUPFAM" id="SSF116734">
    <property type="entry name" value="DNA methylase specificity domain"/>
    <property type="match status" value="2"/>
</dbReference>
<feature type="domain" description="Type I restriction modification DNA specificity" evidence="4">
    <location>
        <begin position="295"/>
        <end position="407"/>
    </location>
</feature>
<dbReference type="Gene3D" id="3.90.220.20">
    <property type="entry name" value="DNA methylase specificity domains"/>
    <property type="match status" value="2"/>
</dbReference>
<dbReference type="InterPro" id="IPR051212">
    <property type="entry name" value="Type-I_RE_S_subunit"/>
</dbReference>
<dbReference type="GO" id="GO:0009307">
    <property type="term" value="P:DNA restriction-modification system"/>
    <property type="evidence" value="ECO:0007669"/>
    <property type="project" value="UniProtKB-KW"/>
</dbReference>
<protein>
    <submittedName>
        <fullName evidence="5">Restriction endonuclease subunit S</fullName>
    </submittedName>
</protein>
<keyword evidence="5" id="KW-0378">Hydrolase</keyword>
<dbReference type="InterPro" id="IPR000055">
    <property type="entry name" value="Restrct_endonuc_typeI_TRD"/>
</dbReference>
<keyword evidence="5" id="KW-0255">Endonuclease</keyword>
<gene>
    <name evidence="5" type="ORF">E3U44_00555</name>
</gene>
<keyword evidence="5" id="KW-0540">Nuclease</keyword>
<dbReference type="Pfam" id="PF01420">
    <property type="entry name" value="Methylase_S"/>
    <property type="match status" value="1"/>
</dbReference>
<reference evidence="5 6" key="1">
    <citation type="submission" date="2019-03" db="EMBL/GenBank/DDBJ databases">
        <title>The genome sequence of Nitrosococcus wardiae strain D1FHST reveals the archetypal metabolic capacity of ammonia-oxidizing Gammaproteobacteria.</title>
        <authorList>
            <person name="Wang L."/>
            <person name="Lim C.K."/>
            <person name="Hanson T.E."/>
            <person name="Dang H."/>
            <person name="Klotz M.G."/>
        </authorList>
    </citation>
    <scope>NUCLEOTIDE SEQUENCE [LARGE SCALE GENOMIC DNA]</scope>
    <source>
        <strain evidence="5 6">D1FHS</strain>
    </source>
</reference>
<organism evidence="5 6">
    <name type="scientific">Nitrosococcus wardiae</name>
    <dbReference type="NCBI Taxonomy" id="1814290"/>
    <lineage>
        <taxon>Bacteria</taxon>
        <taxon>Pseudomonadati</taxon>
        <taxon>Pseudomonadota</taxon>
        <taxon>Gammaproteobacteria</taxon>
        <taxon>Chromatiales</taxon>
        <taxon>Chromatiaceae</taxon>
        <taxon>Nitrosococcus</taxon>
    </lineage>
</organism>
<evidence type="ECO:0000256" key="1">
    <source>
        <dbReference type="ARBA" id="ARBA00010923"/>
    </source>
</evidence>
<dbReference type="PANTHER" id="PTHR43140:SF1">
    <property type="entry name" value="TYPE I RESTRICTION ENZYME ECOKI SPECIFICITY SUBUNIT"/>
    <property type="match status" value="1"/>
</dbReference>
<name>A0A4V1AWE9_9GAMM</name>
<keyword evidence="2" id="KW-0680">Restriction system</keyword>
<dbReference type="GO" id="GO:0004519">
    <property type="term" value="F:endonuclease activity"/>
    <property type="evidence" value="ECO:0007669"/>
    <property type="project" value="UniProtKB-KW"/>
</dbReference>